<feature type="compositionally biased region" description="Basic and acidic residues" evidence="1">
    <location>
        <begin position="7"/>
        <end position="20"/>
    </location>
</feature>
<feature type="region of interest" description="Disordered" evidence="1">
    <location>
        <begin position="1"/>
        <end position="26"/>
    </location>
</feature>
<gene>
    <name evidence="2" type="ORF">OLEA9_A120692</name>
</gene>
<dbReference type="EMBL" id="CACTIH010001899">
    <property type="protein sequence ID" value="CAA2968121.1"/>
    <property type="molecule type" value="Genomic_DNA"/>
</dbReference>
<evidence type="ECO:0000313" key="2">
    <source>
        <dbReference type="EMBL" id="CAA2968121.1"/>
    </source>
</evidence>
<feature type="region of interest" description="Disordered" evidence="1">
    <location>
        <begin position="111"/>
        <end position="132"/>
    </location>
</feature>
<organism evidence="2 3">
    <name type="scientific">Olea europaea subsp. europaea</name>
    <dbReference type="NCBI Taxonomy" id="158383"/>
    <lineage>
        <taxon>Eukaryota</taxon>
        <taxon>Viridiplantae</taxon>
        <taxon>Streptophyta</taxon>
        <taxon>Embryophyta</taxon>
        <taxon>Tracheophyta</taxon>
        <taxon>Spermatophyta</taxon>
        <taxon>Magnoliopsida</taxon>
        <taxon>eudicotyledons</taxon>
        <taxon>Gunneridae</taxon>
        <taxon>Pentapetalae</taxon>
        <taxon>asterids</taxon>
        <taxon>lamiids</taxon>
        <taxon>Lamiales</taxon>
        <taxon>Oleaceae</taxon>
        <taxon>Oleeae</taxon>
        <taxon>Olea</taxon>
    </lineage>
</organism>
<dbReference type="Proteomes" id="UP000594638">
    <property type="component" value="Unassembled WGS sequence"/>
</dbReference>
<evidence type="ECO:0000256" key="1">
    <source>
        <dbReference type="SAM" id="MobiDB-lite"/>
    </source>
</evidence>
<evidence type="ECO:0000313" key="3">
    <source>
        <dbReference type="Proteomes" id="UP000594638"/>
    </source>
</evidence>
<feature type="compositionally biased region" description="Polar residues" evidence="1">
    <location>
        <begin position="112"/>
        <end position="132"/>
    </location>
</feature>
<name>A0A8S0QS61_OLEEU</name>
<comment type="caution">
    <text evidence="2">The sequence shown here is derived from an EMBL/GenBank/DDBJ whole genome shotgun (WGS) entry which is preliminary data.</text>
</comment>
<keyword evidence="3" id="KW-1185">Reference proteome</keyword>
<dbReference type="AlphaFoldDB" id="A0A8S0QS61"/>
<accession>A0A8S0QS61</accession>
<proteinExistence type="predicted"/>
<protein>
    <submittedName>
        <fullName evidence="2">Uncharacterized protein</fullName>
    </submittedName>
</protein>
<dbReference type="Gramene" id="OE9A120692T1">
    <property type="protein sequence ID" value="OE9A120692C1"/>
    <property type="gene ID" value="OE9A120692"/>
</dbReference>
<reference evidence="2 3" key="1">
    <citation type="submission" date="2019-12" db="EMBL/GenBank/DDBJ databases">
        <authorList>
            <person name="Alioto T."/>
            <person name="Alioto T."/>
            <person name="Gomez Garrido J."/>
        </authorList>
    </citation>
    <scope>NUCLEOTIDE SEQUENCE [LARGE SCALE GENOMIC DNA]</scope>
</reference>
<sequence length="132" mass="14161">MESILESESKVGLEDLGEKRPAKKDRKVLKEAKRIRSAGRLVVNAKMAKMGLVLVAMGKGKGKPIAASTTLASATTSLAPLSLAPPRHYHARPAHHTHQKISNTAGAVDDIITTNPLFSPQPSTPHQTNQEK</sequence>